<organism evidence="4 5">
    <name type="scientific">Muricoccus nepalensis</name>
    <dbReference type="NCBI Taxonomy" id="1854500"/>
    <lineage>
        <taxon>Bacteria</taxon>
        <taxon>Pseudomonadati</taxon>
        <taxon>Pseudomonadota</taxon>
        <taxon>Alphaproteobacteria</taxon>
        <taxon>Acetobacterales</taxon>
        <taxon>Roseomonadaceae</taxon>
        <taxon>Muricoccus</taxon>
    </lineage>
</organism>
<feature type="domain" description="MmgE/PrpD N-terminal" evidence="2">
    <location>
        <begin position="8"/>
        <end position="246"/>
    </location>
</feature>
<sequence>MNPGTLSERFAEHALSARFEDLPGDAVGQAKVFILDTLGVGVAGSSAFGADRILAAAGDWGEGSAVTLWGRRGRAPAGIGAMANAFAVHCQEYDCVHEGAVLHPLATALPAAIAQAERAGGVSGRDLVTAVAVGVNVSAGLGIASRSAMRFFRPATSGGFGATAAVGRLMGLDHAQLVDALGLQYAQTSGTLQAHVEGSVALPLQVGFNSRAALQSCDLARAGVPGMRDVFEGPYGYLRLFEGEWDLAATTEALEGRRWLVAELSHKPYPAGRATHGGVEGLLELMQGVAPAEVESVVITGPPVTARLCGRPDRPDPSPNYARLCMAYVAAKVMLRGGIDLAHYRGDELTDLETHALAARVRMESDGGSDPNALVPIEVRMTLTDGRVRHWRCEQMLASPARRLTREQHLAKFHRCWEFARDPLPAAARDALIAMVDDLENLPDLRALTALLAP</sequence>
<dbReference type="Proteomes" id="UP000317078">
    <property type="component" value="Unassembled WGS sequence"/>
</dbReference>
<evidence type="ECO:0000259" key="3">
    <source>
        <dbReference type="Pfam" id="PF19305"/>
    </source>
</evidence>
<dbReference type="Gene3D" id="3.30.1330.120">
    <property type="entry name" value="2-methylcitrate dehydratase PrpD"/>
    <property type="match status" value="1"/>
</dbReference>
<evidence type="ECO:0000313" key="4">
    <source>
        <dbReference type="EMBL" id="TPG44202.1"/>
    </source>
</evidence>
<feature type="domain" description="MmgE/PrpD C-terminal" evidence="3">
    <location>
        <begin position="269"/>
        <end position="420"/>
    </location>
</feature>
<dbReference type="InterPro" id="IPR036148">
    <property type="entry name" value="MmgE/PrpD_sf"/>
</dbReference>
<reference evidence="4 5" key="1">
    <citation type="journal article" date="2019" name="Environ. Microbiol.">
        <title>Species interactions and distinct microbial communities in high Arctic permafrost affected cryosols are associated with the CH4 and CO2 gas fluxes.</title>
        <authorList>
            <person name="Altshuler I."/>
            <person name="Hamel J."/>
            <person name="Turney S."/>
            <person name="Magnuson E."/>
            <person name="Levesque R."/>
            <person name="Greer C."/>
            <person name="Whyte L.G."/>
        </authorList>
    </citation>
    <scope>NUCLEOTIDE SEQUENCE [LARGE SCALE GENOMIC DNA]</scope>
    <source>
        <strain evidence="4 5">S9.3B</strain>
    </source>
</reference>
<evidence type="ECO:0000256" key="1">
    <source>
        <dbReference type="ARBA" id="ARBA00006174"/>
    </source>
</evidence>
<dbReference type="RefSeq" id="WP_140887007.1">
    <property type="nucleotide sequence ID" value="NZ_RCZP01000058.1"/>
</dbReference>
<dbReference type="AlphaFoldDB" id="A0A502F476"/>
<dbReference type="Pfam" id="PF19305">
    <property type="entry name" value="MmgE_PrpD_C"/>
    <property type="match status" value="1"/>
</dbReference>
<comment type="caution">
    <text evidence="4">The sequence shown here is derived from an EMBL/GenBank/DDBJ whole genome shotgun (WGS) entry which is preliminary data.</text>
</comment>
<dbReference type="Pfam" id="PF03972">
    <property type="entry name" value="MmgE_PrpD_N"/>
    <property type="match status" value="1"/>
</dbReference>
<dbReference type="InterPro" id="IPR045336">
    <property type="entry name" value="MmgE_PrpD_N"/>
</dbReference>
<dbReference type="InterPro" id="IPR042188">
    <property type="entry name" value="MmgE/PrpD_sf_2"/>
</dbReference>
<dbReference type="EMBL" id="RCZP01000058">
    <property type="protein sequence ID" value="TPG44202.1"/>
    <property type="molecule type" value="Genomic_DNA"/>
</dbReference>
<dbReference type="InterPro" id="IPR005656">
    <property type="entry name" value="MmgE_PrpD"/>
</dbReference>
<gene>
    <name evidence="4" type="ORF">EAH89_27915</name>
</gene>
<proteinExistence type="inferred from homology"/>
<accession>A0A502F476</accession>
<dbReference type="OrthoDB" id="9795089at2"/>
<dbReference type="InterPro" id="IPR042183">
    <property type="entry name" value="MmgE/PrpD_sf_1"/>
</dbReference>
<dbReference type="InterPro" id="IPR045337">
    <property type="entry name" value="MmgE_PrpD_C"/>
</dbReference>
<evidence type="ECO:0000313" key="5">
    <source>
        <dbReference type="Proteomes" id="UP000317078"/>
    </source>
</evidence>
<evidence type="ECO:0000259" key="2">
    <source>
        <dbReference type="Pfam" id="PF03972"/>
    </source>
</evidence>
<dbReference type="Gene3D" id="1.10.4100.10">
    <property type="entry name" value="2-methylcitrate dehydratase PrpD"/>
    <property type="match status" value="1"/>
</dbReference>
<comment type="similarity">
    <text evidence="1">Belongs to the PrpD family.</text>
</comment>
<dbReference type="GO" id="GO:0016829">
    <property type="term" value="F:lyase activity"/>
    <property type="evidence" value="ECO:0007669"/>
    <property type="project" value="InterPro"/>
</dbReference>
<protein>
    <submittedName>
        <fullName evidence="4">MmgE/PrpD family protein</fullName>
    </submittedName>
</protein>
<keyword evidence="5" id="KW-1185">Reference proteome</keyword>
<dbReference type="PANTHER" id="PTHR16943">
    <property type="entry name" value="2-METHYLCITRATE DEHYDRATASE-RELATED"/>
    <property type="match status" value="1"/>
</dbReference>
<dbReference type="PANTHER" id="PTHR16943:SF8">
    <property type="entry name" value="2-METHYLCITRATE DEHYDRATASE"/>
    <property type="match status" value="1"/>
</dbReference>
<dbReference type="SUPFAM" id="SSF103378">
    <property type="entry name" value="2-methylcitrate dehydratase PrpD"/>
    <property type="match status" value="1"/>
</dbReference>
<name>A0A502F476_9PROT</name>